<dbReference type="Proteomes" id="UP001172457">
    <property type="component" value="Chromosome 4"/>
</dbReference>
<dbReference type="AlphaFoldDB" id="A0AA38TFT2"/>
<evidence type="ECO:0000313" key="1">
    <source>
        <dbReference type="EMBL" id="KAJ9550617.1"/>
    </source>
</evidence>
<dbReference type="Gene3D" id="2.40.70.10">
    <property type="entry name" value="Acid Proteases"/>
    <property type="match status" value="1"/>
</dbReference>
<organism evidence="1 2">
    <name type="scientific">Centaurea solstitialis</name>
    <name type="common">yellow star-thistle</name>
    <dbReference type="NCBI Taxonomy" id="347529"/>
    <lineage>
        <taxon>Eukaryota</taxon>
        <taxon>Viridiplantae</taxon>
        <taxon>Streptophyta</taxon>
        <taxon>Embryophyta</taxon>
        <taxon>Tracheophyta</taxon>
        <taxon>Spermatophyta</taxon>
        <taxon>Magnoliopsida</taxon>
        <taxon>eudicotyledons</taxon>
        <taxon>Gunneridae</taxon>
        <taxon>Pentapetalae</taxon>
        <taxon>asterids</taxon>
        <taxon>campanulids</taxon>
        <taxon>Asterales</taxon>
        <taxon>Asteraceae</taxon>
        <taxon>Carduoideae</taxon>
        <taxon>Cardueae</taxon>
        <taxon>Centaureinae</taxon>
        <taxon>Centaurea</taxon>
    </lineage>
</organism>
<sequence>MDQSYTVETIDGGQVELEEVIDGCMISIDDKELPVRLMSIRLGCFDVVLGMDWLSDNHALIESDTKVITALKAMKCLQKGCLAYAIDEKLEKKVVPDVSVVRDYPEVFSEELPGKPPDRRWNLVVPNI</sequence>
<name>A0AA38TFT2_9ASTR</name>
<evidence type="ECO:0000313" key="2">
    <source>
        <dbReference type="Proteomes" id="UP001172457"/>
    </source>
</evidence>
<comment type="caution">
    <text evidence="1">The sequence shown here is derived from an EMBL/GenBank/DDBJ whole genome shotgun (WGS) entry which is preliminary data.</text>
</comment>
<dbReference type="CDD" id="cd00303">
    <property type="entry name" value="retropepsin_like"/>
    <property type="match status" value="1"/>
</dbReference>
<reference evidence="1" key="1">
    <citation type="submission" date="2023-03" db="EMBL/GenBank/DDBJ databases">
        <title>Chromosome-scale reference genome and RAD-based genetic map of yellow starthistle (Centaurea solstitialis) reveal putative structural variation and QTLs associated with invader traits.</title>
        <authorList>
            <person name="Reatini B."/>
            <person name="Cang F.A."/>
            <person name="Jiang Q."/>
            <person name="Mckibben M.T.W."/>
            <person name="Barker M.S."/>
            <person name="Rieseberg L.H."/>
            <person name="Dlugosch K.M."/>
        </authorList>
    </citation>
    <scope>NUCLEOTIDE SEQUENCE</scope>
    <source>
        <strain evidence="1">CAN-66</strain>
        <tissue evidence="1">Leaf</tissue>
    </source>
</reference>
<dbReference type="EMBL" id="JARYMX010000004">
    <property type="protein sequence ID" value="KAJ9550617.1"/>
    <property type="molecule type" value="Genomic_DNA"/>
</dbReference>
<proteinExistence type="predicted"/>
<keyword evidence="2" id="KW-1185">Reference proteome</keyword>
<dbReference type="InterPro" id="IPR021109">
    <property type="entry name" value="Peptidase_aspartic_dom_sf"/>
</dbReference>
<dbReference type="PANTHER" id="PTHR15503">
    <property type="entry name" value="LDOC1 RELATED"/>
    <property type="match status" value="1"/>
</dbReference>
<dbReference type="Pfam" id="PF08284">
    <property type="entry name" value="RVP_2"/>
    <property type="match status" value="1"/>
</dbReference>
<protein>
    <submittedName>
        <fullName evidence="1">Uncharacterized protein</fullName>
    </submittedName>
</protein>
<dbReference type="PANTHER" id="PTHR15503:SF45">
    <property type="entry name" value="RNA-DIRECTED DNA POLYMERASE HOMOLOG"/>
    <property type="match status" value="1"/>
</dbReference>
<gene>
    <name evidence="1" type="ORF">OSB04_014662</name>
</gene>
<dbReference type="InterPro" id="IPR032567">
    <property type="entry name" value="RTL1-rel"/>
</dbReference>
<accession>A0AA38TFT2</accession>